<dbReference type="Proteomes" id="UP000555552">
    <property type="component" value="Unassembled WGS sequence"/>
</dbReference>
<dbReference type="InterPro" id="IPR036423">
    <property type="entry name" value="SOD-like_Cu/Zn_dom_sf"/>
</dbReference>
<protein>
    <submittedName>
        <fullName evidence="5">Superoxide dismutase</fullName>
    </submittedName>
</protein>
<reference evidence="5 6" key="1">
    <citation type="submission" date="2020-05" db="EMBL/GenBank/DDBJ databases">
        <title>MicrobeNet Type strains.</title>
        <authorList>
            <person name="Nicholson A.C."/>
        </authorList>
    </citation>
    <scope>NUCLEOTIDE SEQUENCE [LARGE SCALE GENOMIC DNA]</scope>
    <source>
        <strain evidence="5 6">JCM 14547</strain>
    </source>
</reference>
<dbReference type="AlphaFoldDB" id="A0A849BYZ9"/>
<sequence>MRRATALTAVVPLLLLAGCSGDVAPEEGSAPAGGGGEPVPTALDGGYSALDPGSVGEAVLTATLEDAEGREIGVVGMDPGAEGTVVSVVLTDSGLEPGFHGFHVHAVGECEPDSQSPSDPSRTGDFLSTGGHLGADASDHPAHAGDLPPLLVRSTGDATLQVVTEGFTVDDVTDADGSAVVVHEGADDFANVPERYAPEGPDEETLSTGDSGGRAACGVLG</sequence>
<evidence type="ECO:0000313" key="5">
    <source>
        <dbReference type="EMBL" id="NNH22728.1"/>
    </source>
</evidence>
<dbReference type="GO" id="GO:0005507">
    <property type="term" value="F:copper ion binding"/>
    <property type="evidence" value="ECO:0007669"/>
    <property type="project" value="InterPro"/>
</dbReference>
<feature type="region of interest" description="Disordered" evidence="2">
    <location>
        <begin position="108"/>
        <end position="144"/>
    </location>
</feature>
<organism evidence="5 6">
    <name type="scientific">Pseudokineococcus marinus</name>
    <dbReference type="NCBI Taxonomy" id="351215"/>
    <lineage>
        <taxon>Bacteria</taxon>
        <taxon>Bacillati</taxon>
        <taxon>Actinomycetota</taxon>
        <taxon>Actinomycetes</taxon>
        <taxon>Kineosporiales</taxon>
        <taxon>Kineosporiaceae</taxon>
        <taxon>Pseudokineococcus</taxon>
    </lineage>
</organism>
<dbReference type="PANTHER" id="PTHR10003">
    <property type="entry name" value="SUPEROXIDE DISMUTASE CU-ZN -RELATED"/>
    <property type="match status" value="1"/>
</dbReference>
<dbReference type="EMBL" id="JABEMA010000063">
    <property type="protein sequence ID" value="NNH22728.1"/>
    <property type="molecule type" value="Genomic_DNA"/>
</dbReference>
<feature type="region of interest" description="Disordered" evidence="2">
    <location>
        <begin position="26"/>
        <end position="48"/>
    </location>
</feature>
<dbReference type="InterPro" id="IPR001424">
    <property type="entry name" value="SOD_Cu_Zn_dom"/>
</dbReference>
<proteinExistence type="inferred from homology"/>
<name>A0A849BYZ9_9ACTN</name>
<dbReference type="RefSeq" id="WP_171202562.1">
    <property type="nucleotide sequence ID" value="NZ_BAAANP010000010.1"/>
</dbReference>
<keyword evidence="6" id="KW-1185">Reference proteome</keyword>
<dbReference type="InterPro" id="IPR024134">
    <property type="entry name" value="SOD_Cu/Zn_/chaperone"/>
</dbReference>
<gene>
    <name evidence="5" type="ORF">HLB09_06400</name>
</gene>
<evidence type="ECO:0000256" key="2">
    <source>
        <dbReference type="SAM" id="MobiDB-lite"/>
    </source>
</evidence>
<evidence type="ECO:0000259" key="4">
    <source>
        <dbReference type="Pfam" id="PF00080"/>
    </source>
</evidence>
<evidence type="ECO:0000313" key="6">
    <source>
        <dbReference type="Proteomes" id="UP000555552"/>
    </source>
</evidence>
<dbReference type="SUPFAM" id="SSF49329">
    <property type="entry name" value="Cu,Zn superoxide dismutase-like"/>
    <property type="match status" value="1"/>
</dbReference>
<keyword evidence="3" id="KW-0732">Signal</keyword>
<dbReference type="Gene3D" id="2.60.40.200">
    <property type="entry name" value="Superoxide dismutase, copper/zinc binding domain"/>
    <property type="match status" value="1"/>
</dbReference>
<comment type="similarity">
    <text evidence="1">Belongs to the Cu-Zn superoxide dismutase family.</text>
</comment>
<feature type="chain" id="PRO_5032278313" evidence="3">
    <location>
        <begin position="25"/>
        <end position="221"/>
    </location>
</feature>
<dbReference type="PROSITE" id="PS51257">
    <property type="entry name" value="PROKAR_LIPOPROTEIN"/>
    <property type="match status" value="1"/>
</dbReference>
<feature type="region of interest" description="Disordered" evidence="2">
    <location>
        <begin position="192"/>
        <end position="221"/>
    </location>
</feature>
<feature type="signal peptide" evidence="3">
    <location>
        <begin position="1"/>
        <end position="24"/>
    </location>
</feature>
<evidence type="ECO:0000256" key="3">
    <source>
        <dbReference type="SAM" id="SignalP"/>
    </source>
</evidence>
<comment type="caution">
    <text evidence="5">The sequence shown here is derived from an EMBL/GenBank/DDBJ whole genome shotgun (WGS) entry which is preliminary data.</text>
</comment>
<dbReference type="GO" id="GO:0006801">
    <property type="term" value="P:superoxide metabolic process"/>
    <property type="evidence" value="ECO:0007669"/>
    <property type="project" value="InterPro"/>
</dbReference>
<evidence type="ECO:0000256" key="1">
    <source>
        <dbReference type="ARBA" id="ARBA00010457"/>
    </source>
</evidence>
<feature type="domain" description="Superoxide dismutase copper/zinc binding" evidence="4">
    <location>
        <begin position="76"/>
        <end position="219"/>
    </location>
</feature>
<dbReference type="Pfam" id="PF00080">
    <property type="entry name" value="Sod_Cu"/>
    <property type="match status" value="1"/>
</dbReference>
<accession>A0A849BYZ9</accession>